<name>A0A1G2F0L2_9BACT</name>
<dbReference type="NCBIfam" id="TIGR03569">
    <property type="entry name" value="NeuB_NnaB"/>
    <property type="match status" value="1"/>
</dbReference>
<dbReference type="SMART" id="SM00858">
    <property type="entry name" value="SAF"/>
    <property type="match status" value="1"/>
</dbReference>
<dbReference type="InterPro" id="IPR013132">
    <property type="entry name" value="PseI/NeuA/B-like_N"/>
</dbReference>
<protein>
    <submittedName>
        <fullName evidence="2">N-acetylneuraminate synthase</fullName>
    </submittedName>
</protein>
<dbReference type="AlphaFoldDB" id="A0A1G2F0L2"/>
<dbReference type="InterPro" id="IPR013785">
    <property type="entry name" value="Aldolase_TIM"/>
</dbReference>
<dbReference type="CDD" id="cd11615">
    <property type="entry name" value="SAF_NeuB_like"/>
    <property type="match status" value="1"/>
</dbReference>
<dbReference type="GO" id="GO:0047444">
    <property type="term" value="F:N-acylneuraminate-9-phosphate synthase activity"/>
    <property type="evidence" value="ECO:0007669"/>
    <property type="project" value="TreeGrafter"/>
</dbReference>
<dbReference type="Gene3D" id="3.90.1210.10">
    <property type="entry name" value="Antifreeze-like/N-acetylneuraminic acid synthase C-terminal domain"/>
    <property type="match status" value="1"/>
</dbReference>
<dbReference type="SUPFAM" id="SSF51269">
    <property type="entry name" value="AFP III-like domain"/>
    <property type="match status" value="1"/>
</dbReference>
<dbReference type="Gene3D" id="3.20.20.70">
    <property type="entry name" value="Aldolase class I"/>
    <property type="match status" value="1"/>
</dbReference>
<dbReference type="InterPro" id="IPR006190">
    <property type="entry name" value="SAF_AFP_Neu5Ac"/>
</dbReference>
<dbReference type="InterPro" id="IPR013974">
    <property type="entry name" value="SAF"/>
</dbReference>
<evidence type="ECO:0000259" key="1">
    <source>
        <dbReference type="PROSITE" id="PS50844"/>
    </source>
</evidence>
<dbReference type="EMBL" id="MHMQ01000007">
    <property type="protein sequence ID" value="OGZ31091.1"/>
    <property type="molecule type" value="Genomic_DNA"/>
</dbReference>
<accession>A0A1G2F0L2</accession>
<dbReference type="Pfam" id="PF03102">
    <property type="entry name" value="NeuB"/>
    <property type="match status" value="1"/>
</dbReference>
<comment type="caution">
    <text evidence="2">The sequence shown here is derived from an EMBL/GenBank/DDBJ whole genome shotgun (WGS) entry which is preliminary data.</text>
</comment>
<dbReference type="PANTHER" id="PTHR42966">
    <property type="entry name" value="N-ACETYLNEURAMINATE SYNTHASE"/>
    <property type="match status" value="1"/>
</dbReference>
<evidence type="ECO:0000313" key="2">
    <source>
        <dbReference type="EMBL" id="OGZ31091.1"/>
    </source>
</evidence>
<evidence type="ECO:0000313" key="3">
    <source>
        <dbReference type="Proteomes" id="UP000177486"/>
    </source>
</evidence>
<dbReference type="PANTHER" id="PTHR42966:SF1">
    <property type="entry name" value="SIALIC ACID SYNTHASE"/>
    <property type="match status" value="1"/>
</dbReference>
<feature type="domain" description="AFP-like" evidence="1">
    <location>
        <begin position="316"/>
        <end position="372"/>
    </location>
</feature>
<dbReference type="PROSITE" id="PS50844">
    <property type="entry name" value="AFP_LIKE"/>
    <property type="match status" value="1"/>
</dbReference>
<dbReference type="InterPro" id="IPR020007">
    <property type="entry name" value="NeuB/NeuA"/>
</dbReference>
<sequence length="372" mass="41234">MKTEPRALKIGDRLVGKEHPVFVIAEAGVNHNGSFDLALKLIDAASDAGADAVKFQTFRAEQVVTSAGKMADYQKRNIGKEDSQVEMLRRLELKEDWYPALIKRAKEKGIIFISTPHGGMESVDLLQHYDVPAFKFGSGDLTNLPLLEYAAKFGKPMLISTGMSNLEEVKEAVEAIKKAGNDQILVFHCTTDYPCAPEFVNLRTMQTFMKELRTVIGYSDHTVGYQASALAAVLGACMIEKHFTLDRNMSGPDHVASTQPGEFKEMVSVLKKMPKDFEKTIQVMGMTSEDAEILMGSPEKKPLLPELQYMSVARKSVVASRDIKAGEKFSVENLTIKRPGTGMQPKHFYKIVGAVAKADIQKDELIKTEHFT</sequence>
<dbReference type="InterPro" id="IPR057736">
    <property type="entry name" value="SAF_PseI/NeuA/NeuB"/>
</dbReference>
<dbReference type="SUPFAM" id="SSF51569">
    <property type="entry name" value="Aldolase"/>
    <property type="match status" value="1"/>
</dbReference>
<dbReference type="InterPro" id="IPR051690">
    <property type="entry name" value="PseI-like"/>
</dbReference>
<dbReference type="GO" id="GO:0016051">
    <property type="term" value="P:carbohydrate biosynthetic process"/>
    <property type="evidence" value="ECO:0007669"/>
    <property type="project" value="InterPro"/>
</dbReference>
<dbReference type="Pfam" id="PF08666">
    <property type="entry name" value="SAF"/>
    <property type="match status" value="1"/>
</dbReference>
<reference evidence="2 3" key="1">
    <citation type="journal article" date="2016" name="Nat. Commun.">
        <title>Thousands of microbial genomes shed light on interconnected biogeochemical processes in an aquifer system.</title>
        <authorList>
            <person name="Anantharaman K."/>
            <person name="Brown C.T."/>
            <person name="Hug L.A."/>
            <person name="Sharon I."/>
            <person name="Castelle C.J."/>
            <person name="Probst A.J."/>
            <person name="Thomas B.C."/>
            <person name="Singh A."/>
            <person name="Wilkins M.J."/>
            <person name="Karaoz U."/>
            <person name="Brodie E.L."/>
            <person name="Williams K.H."/>
            <person name="Hubbard S.S."/>
            <person name="Banfield J.F."/>
        </authorList>
    </citation>
    <scope>NUCLEOTIDE SEQUENCE [LARGE SCALE GENOMIC DNA]</scope>
</reference>
<dbReference type="InterPro" id="IPR036732">
    <property type="entry name" value="AFP_Neu5c_C_sf"/>
</dbReference>
<organism evidence="2 3">
    <name type="scientific">Candidatus Niyogibacteria bacterium RIFCSPLOWO2_01_FULL_45_48</name>
    <dbReference type="NCBI Taxonomy" id="1801724"/>
    <lineage>
        <taxon>Bacteria</taxon>
        <taxon>Candidatus Niyogiibacteriota</taxon>
    </lineage>
</organism>
<dbReference type="Proteomes" id="UP000177486">
    <property type="component" value="Unassembled WGS sequence"/>
</dbReference>
<proteinExistence type="predicted"/>
<gene>
    <name evidence="2" type="ORF">A2931_02875</name>
</gene>